<evidence type="ECO:0000256" key="5">
    <source>
        <dbReference type="ARBA" id="ARBA00022692"/>
    </source>
</evidence>
<evidence type="ECO:0000256" key="6">
    <source>
        <dbReference type="ARBA" id="ARBA00022989"/>
    </source>
</evidence>
<organism evidence="10 11">
    <name type="scientific">Aerosticca soli</name>
    <dbReference type="NCBI Taxonomy" id="2010829"/>
    <lineage>
        <taxon>Bacteria</taxon>
        <taxon>Pseudomonadati</taxon>
        <taxon>Pseudomonadota</taxon>
        <taxon>Gammaproteobacteria</taxon>
        <taxon>Lysobacterales</taxon>
        <taxon>Rhodanobacteraceae</taxon>
        <taxon>Aerosticca</taxon>
    </lineage>
</organism>
<evidence type="ECO:0000256" key="2">
    <source>
        <dbReference type="ARBA" id="ARBA00022475"/>
    </source>
</evidence>
<dbReference type="KEGG" id="rbd:ALSL_0439"/>
<evidence type="ECO:0000256" key="7">
    <source>
        <dbReference type="ARBA" id="ARBA00023136"/>
    </source>
</evidence>
<keyword evidence="4" id="KW-0808">Transferase</keyword>
<dbReference type="InterPro" id="IPR038731">
    <property type="entry name" value="RgtA/B/C-like"/>
</dbReference>
<keyword evidence="2" id="KW-1003">Cell membrane</keyword>
<gene>
    <name evidence="10" type="ORF">ALSL_0439</name>
</gene>
<reference evidence="11" key="2">
    <citation type="submission" date="2018-06" db="EMBL/GenBank/DDBJ databases">
        <title>Genome sequence of Rhodanobacteraceae bacterium strain Dysh456.</title>
        <authorList>
            <person name="Fukui M."/>
        </authorList>
    </citation>
    <scope>NUCLEOTIDE SEQUENCE [LARGE SCALE GENOMIC DNA]</scope>
    <source>
        <strain evidence="11">Dysh456</strain>
    </source>
</reference>
<evidence type="ECO:0000256" key="1">
    <source>
        <dbReference type="ARBA" id="ARBA00004651"/>
    </source>
</evidence>
<reference evidence="11" key="1">
    <citation type="submission" date="2018-04" db="EMBL/GenBank/DDBJ databases">
        <authorList>
            <person name="Watanabe M."/>
            <person name="Kojima H."/>
        </authorList>
    </citation>
    <scope>NUCLEOTIDE SEQUENCE [LARGE SCALE GENOMIC DNA]</scope>
    <source>
        <strain evidence="11">Dysh456</strain>
    </source>
</reference>
<dbReference type="GO" id="GO:0005886">
    <property type="term" value="C:plasma membrane"/>
    <property type="evidence" value="ECO:0007669"/>
    <property type="project" value="UniProtKB-SubCell"/>
</dbReference>
<dbReference type="Pfam" id="PF13231">
    <property type="entry name" value="PMT_2"/>
    <property type="match status" value="1"/>
</dbReference>
<feature type="transmembrane region" description="Helical" evidence="8">
    <location>
        <begin position="159"/>
        <end position="181"/>
    </location>
</feature>
<proteinExistence type="predicted"/>
<evidence type="ECO:0000313" key="11">
    <source>
        <dbReference type="Proteomes" id="UP000270530"/>
    </source>
</evidence>
<feature type="transmembrane region" description="Helical" evidence="8">
    <location>
        <begin position="363"/>
        <end position="387"/>
    </location>
</feature>
<keyword evidence="11" id="KW-1185">Reference proteome</keyword>
<keyword evidence="3" id="KW-0328">Glycosyltransferase</keyword>
<evidence type="ECO:0000256" key="4">
    <source>
        <dbReference type="ARBA" id="ARBA00022679"/>
    </source>
</evidence>
<accession>A0A2Z6E241</accession>
<dbReference type="PANTHER" id="PTHR33908:SF11">
    <property type="entry name" value="MEMBRANE PROTEIN"/>
    <property type="match status" value="1"/>
</dbReference>
<dbReference type="AlphaFoldDB" id="A0A2Z6E241"/>
<evidence type="ECO:0000256" key="3">
    <source>
        <dbReference type="ARBA" id="ARBA00022676"/>
    </source>
</evidence>
<feature type="transmembrane region" description="Helical" evidence="8">
    <location>
        <begin position="399"/>
        <end position="415"/>
    </location>
</feature>
<dbReference type="PANTHER" id="PTHR33908">
    <property type="entry name" value="MANNOSYLTRANSFERASE YKCB-RELATED"/>
    <property type="match status" value="1"/>
</dbReference>
<comment type="subcellular location">
    <subcellularLocation>
        <location evidence="1">Cell membrane</location>
        <topology evidence="1">Multi-pass membrane protein</topology>
    </subcellularLocation>
</comment>
<dbReference type="GO" id="GO:0016763">
    <property type="term" value="F:pentosyltransferase activity"/>
    <property type="evidence" value="ECO:0007669"/>
    <property type="project" value="TreeGrafter"/>
</dbReference>
<feature type="domain" description="Glycosyltransferase RgtA/B/C/D-like" evidence="9">
    <location>
        <begin position="89"/>
        <end position="244"/>
    </location>
</feature>
<dbReference type="GO" id="GO:0009103">
    <property type="term" value="P:lipopolysaccharide biosynthetic process"/>
    <property type="evidence" value="ECO:0007669"/>
    <property type="project" value="UniProtKB-ARBA"/>
</dbReference>
<keyword evidence="6 8" id="KW-1133">Transmembrane helix</keyword>
<dbReference type="Proteomes" id="UP000270530">
    <property type="component" value="Chromosome"/>
</dbReference>
<evidence type="ECO:0000259" key="9">
    <source>
        <dbReference type="Pfam" id="PF13231"/>
    </source>
</evidence>
<dbReference type="EMBL" id="AP018560">
    <property type="protein sequence ID" value="BBD79110.1"/>
    <property type="molecule type" value="Genomic_DNA"/>
</dbReference>
<feature type="transmembrane region" description="Helical" evidence="8">
    <location>
        <begin position="193"/>
        <end position="219"/>
    </location>
</feature>
<feature type="transmembrane region" description="Helical" evidence="8">
    <location>
        <begin position="225"/>
        <end position="244"/>
    </location>
</feature>
<dbReference type="InterPro" id="IPR050297">
    <property type="entry name" value="LipidA_mod_glycosyltrf_83"/>
</dbReference>
<feature type="transmembrane region" description="Helical" evidence="8">
    <location>
        <begin position="21"/>
        <end position="41"/>
    </location>
</feature>
<keyword evidence="5 8" id="KW-0812">Transmembrane</keyword>
<evidence type="ECO:0000313" key="10">
    <source>
        <dbReference type="EMBL" id="BBD79110.1"/>
    </source>
</evidence>
<evidence type="ECO:0000256" key="8">
    <source>
        <dbReference type="SAM" id="Phobius"/>
    </source>
</evidence>
<keyword evidence="7 8" id="KW-0472">Membrane</keyword>
<feature type="transmembrane region" description="Helical" evidence="8">
    <location>
        <begin position="108"/>
        <end position="129"/>
    </location>
</feature>
<sequence length="451" mass="49735">MAPNPSNIRASMSLPTLPRPSRISLLIAGLFVFAWLVRWYYVSQAMVLHPVRGDAVDYFNYAQNLWRHHVFSKASPDTPMVLGDSFRDPGYPIFLALGMAFFQSWDHWYAAVLLGQALLGALTVLLLLVTARRWLPTPWLGAAGLLMALWPHSVTMTGYLLTETLFGFLCALALWLSVLAIERRSLTLSAGAGIGCALGALTNATLIPFAPCLAIYLWLRRLASGRMACALVLGFAVLYMPWLIRNANLPAAQSSSHDRALMNLVQGSWPEYHASYRAALLGDSTAITISSAINSEYALLHDQPREGWHAWANRLRSQPWRTLTWYVSKPALLWGWDIRIGQGDVYVYPTAASPFHTNLAGRIVIALCHAMNPWLGLLALIGCIIVLCRPSASGTEQPLALLLVMMTAIYTLLQAEPRYSVPLRGEEMVAAMLCLHGIVACLSRRRGIPAA</sequence>
<name>A0A2Z6E241_9GAMM</name>
<protein>
    <recommendedName>
        <fullName evidence="9">Glycosyltransferase RgtA/B/C/D-like domain-containing protein</fullName>
    </recommendedName>
</protein>